<dbReference type="FunFam" id="2.60.120.260:FF:000005">
    <property type="entry name" value="Netrin G1"/>
    <property type="match status" value="1"/>
</dbReference>
<dbReference type="PROSITE" id="PS00022">
    <property type="entry name" value="EGF_1"/>
    <property type="match status" value="1"/>
</dbReference>
<dbReference type="Pfam" id="PF00055">
    <property type="entry name" value="Laminin_N"/>
    <property type="match status" value="1"/>
</dbReference>
<dbReference type="CDD" id="cd00054">
    <property type="entry name" value="EGF_CA"/>
    <property type="match status" value="1"/>
</dbReference>
<reference evidence="7" key="3">
    <citation type="submission" date="2025-09" db="UniProtKB">
        <authorList>
            <consortium name="Ensembl"/>
        </authorList>
    </citation>
    <scope>IDENTIFICATION</scope>
</reference>
<sequence length="484" mass="54088">MRFHFALTLQALWTGVCQAAMQHYPAAAWGHYDVCKSQVYSDEGLSWDYMACQPEAADMTQYLKVTLDPPNITCGDPPETYCALENPYMCNNECDATTEELAHPPGLMFDTEGRNPTTFWQSTSWKKYPKPLLVNITLSWNKTIELTEDIVLTFESGRPEQMVLEKSLDYGRTWQPYQFYATDCLDAFTMEPKTVQDLTQHTLLDIICTEDYSRGYVWKNDKTVRFEIKDRFALFAGPQLHNMASLYGQLDTTKKLRDFFTITDLRIRLLRPATGATMVDENNLSRYFYAISDIKVQGRCKCNLHANSCVYDKEKLSCECEHNTTGPDCGRCKRNFQGRAWSAGSYLPIPKGTANVCSLTKIGPVIRPNVSSLGVANRKEAPQVALSTAPSVHVANSKRARVCDNELLRCQNGGTCISNVHCNCPPGYTGLLCEKRRCESELGGCGGPDSGQAHLTPPSTSRLLLLLLLGSALLREAACRPAVL</sequence>
<evidence type="ECO:0000259" key="6">
    <source>
        <dbReference type="PROSITE" id="PS51117"/>
    </source>
</evidence>
<evidence type="ECO:0000256" key="1">
    <source>
        <dbReference type="ARBA" id="ARBA00023157"/>
    </source>
</evidence>
<dbReference type="SMART" id="SM00136">
    <property type="entry name" value="LamNT"/>
    <property type="match status" value="1"/>
</dbReference>
<dbReference type="Gene3D" id="2.10.25.10">
    <property type="entry name" value="Laminin"/>
    <property type="match status" value="2"/>
</dbReference>
<name>A0A669D3R2_ORENI</name>
<dbReference type="PROSITE" id="PS50026">
    <property type="entry name" value="EGF_3"/>
    <property type="match status" value="1"/>
</dbReference>
<keyword evidence="1 3" id="KW-1015">Disulfide bond</keyword>
<proteinExistence type="predicted"/>
<dbReference type="Pfam" id="PF00008">
    <property type="entry name" value="EGF"/>
    <property type="match status" value="1"/>
</dbReference>
<comment type="caution">
    <text evidence="3">Lacks conserved residue(s) required for the propagation of feature annotation.</text>
</comment>
<dbReference type="Gene3D" id="2.60.120.260">
    <property type="entry name" value="Galactose-binding domain-like"/>
    <property type="match status" value="1"/>
</dbReference>
<reference evidence="7" key="2">
    <citation type="submission" date="2025-08" db="UniProtKB">
        <authorList>
            <consortium name="Ensembl"/>
        </authorList>
    </citation>
    <scope>IDENTIFICATION</scope>
</reference>
<evidence type="ECO:0000256" key="4">
    <source>
        <dbReference type="SAM" id="SignalP"/>
    </source>
</evidence>
<dbReference type="InterPro" id="IPR050440">
    <property type="entry name" value="Laminin/Netrin_ECM"/>
</dbReference>
<keyword evidence="2" id="KW-0424">Laminin EGF-like domain</keyword>
<dbReference type="GO" id="GO:0007409">
    <property type="term" value="P:axonogenesis"/>
    <property type="evidence" value="ECO:0007669"/>
    <property type="project" value="TreeGrafter"/>
</dbReference>
<feature type="domain" description="Laminin N-terminal" evidence="6">
    <location>
        <begin position="48"/>
        <end position="299"/>
    </location>
</feature>
<feature type="disulfide bond" evidence="3">
    <location>
        <begin position="424"/>
        <end position="433"/>
    </location>
</feature>
<evidence type="ECO:0000313" key="7">
    <source>
        <dbReference type="Ensembl" id="ENSONIP00000053559.1"/>
    </source>
</evidence>
<accession>A0A669D3R2</accession>
<evidence type="ECO:0000256" key="2">
    <source>
        <dbReference type="ARBA" id="ARBA00023292"/>
    </source>
</evidence>
<protein>
    <submittedName>
        <fullName evidence="7">Netrin G1</fullName>
    </submittedName>
</protein>
<dbReference type="PROSITE" id="PS51117">
    <property type="entry name" value="LAMININ_NTER"/>
    <property type="match status" value="1"/>
</dbReference>
<dbReference type="AlphaFoldDB" id="A0A669D3R2"/>
<keyword evidence="4" id="KW-0732">Signal</keyword>
<reference evidence="8" key="1">
    <citation type="submission" date="2012-01" db="EMBL/GenBank/DDBJ databases">
        <title>The Genome Sequence of Oreochromis niloticus (Nile Tilapia).</title>
        <authorList>
            <consortium name="Broad Institute Genome Assembly Team"/>
            <consortium name="Broad Institute Sequencing Platform"/>
            <person name="Di Palma F."/>
            <person name="Johnson J."/>
            <person name="Lander E.S."/>
            <person name="Lindblad-Toh K."/>
        </authorList>
    </citation>
    <scope>NUCLEOTIDE SEQUENCE [LARGE SCALE GENOMIC DNA]</scope>
</reference>
<evidence type="ECO:0000313" key="8">
    <source>
        <dbReference type="Proteomes" id="UP000005207"/>
    </source>
</evidence>
<dbReference type="GO" id="GO:0009887">
    <property type="term" value="P:animal organ morphogenesis"/>
    <property type="evidence" value="ECO:0007669"/>
    <property type="project" value="TreeGrafter"/>
</dbReference>
<feature type="domain" description="EGF-like" evidence="5">
    <location>
        <begin position="399"/>
        <end position="434"/>
    </location>
</feature>
<dbReference type="InterPro" id="IPR000742">
    <property type="entry name" value="EGF"/>
</dbReference>
<feature type="signal peptide" evidence="4">
    <location>
        <begin position="1"/>
        <end position="19"/>
    </location>
</feature>
<dbReference type="SMART" id="SM00181">
    <property type="entry name" value="EGF"/>
    <property type="match status" value="1"/>
</dbReference>
<dbReference type="PANTHER" id="PTHR10574">
    <property type="entry name" value="NETRIN/LAMININ-RELATED"/>
    <property type="match status" value="1"/>
</dbReference>
<dbReference type="InterPro" id="IPR008211">
    <property type="entry name" value="Laminin_N"/>
</dbReference>
<dbReference type="GeneTree" id="ENSGT00940000153601"/>
<dbReference type="PANTHER" id="PTHR10574:SF28">
    <property type="entry name" value="NETRIN-G1"/>
    <property type="match status" value="1"/>
</dbReference>
<dbReference type="GO" id="GO:0009888">
    <property type="term" value="P:tissue development"/>
    <property type="evidence" value="ECO:0007669"/>
    <property type="project" value="TreeGrafter"/>
</dbReference>
<organism evidence="7 8">
    <name type="scientific">Oreochromis niloticus</name>
    <name type="common">Nile tilapia</name>
    <name type="synonym">Tilapia nilotica</name>
    <dbReference type="NCBI Taxonomy" id="8128"/>
    <lineage>
        <taxon>Eukaryota</taxon>
        <taxon>Metazoa</taxon>
        <taxon>Chordata</taxon>
        <taxon>Craniata</taxon>
        <taxon>Vertebrata</taxon>
        <taxon>Euteleostomi</taxon>
        <taxon>Actinopterygii</taxon>
        <taxon>Neopterygii</taxon>
        <taxon>Teleostei</taxon>
        <taxon>Neoteleostei</taxon>
        <taxon>Acanthomorphata</taxon>
        <taxon>Ovalentaria</taxon>
        <taxon>Cichlomorphae</taxon>
        <taxon>Cichliformes</taxon>
        <taxon>Cichlidae</taxon>
        <taxon>African cichlids</taxon>
        <taxon>Pseudocrenilabrinae</taxon>
        <taxon>Oreochromini</taxon>
        <taxon>Oreochromis</taxon>
    </lineage>
</organism>
<dbReference type="Ensembl" id="ENSONIT00000089926.1">
    <property type="protein sequence ID" value="ENSONIP00000053559.1"/>
    <property type="gene ID" value="ENSONIG00000004765.2"/>
</dbReference>
<evidence type="ECO:0000256" key="3">
    <source>
        <dbReference type="PROSITE-ProRule" id="PRU00076"/>
    </source>
</evidence>
<dbReference type="PROSITE" id="PS01186">
    <property type="entry name" value="EGF_2"/>
    <property type="match status" value="1"/>
</dbReference>
<dbReference type="InterPro" id="IPR002049">
    <property type="entry name" value="LE_dom"/>
</dbReference>
<keyword evidence="8" id="KW-1185">Reference proteome</keyword>
<dbReference type="SMART" id="SM00180">
    <property type="entry name" value="EGF_Lam"/>
    <property type="match status" value="1"/>
</dbReference>
<dbReference type="FunFam" id="2.10.25.10:FF:000112">
    <property type="entry name" value="Netrin G1"/>
    <property type="match status" value="1"/>
</dbReference>
<dbReference type="CDD" id="cd00055">
    <property type="entry name" value="EGF_Lam"/>
    <property type="match status" value="1"/>
</dbReference>
<dbReference type="SUPFAM" id="SSF57196">
    <property type="entry name" value="EGF/Laminin"/>
    <property type="match status" value="2"/>
</dbReference>
<gene>
    <name evidence="7" type="primary">NTNG1</name>
</gene>
<dbReference type="FunFam" id="2.10.25.10:FF:000085">
    <property type="entry name" value="Netrin G1"/>
    <property type="match status" value="1"/>
</dbReference>
<feature type="chain" id="PRO_5025449366" evidence="4">
    <location>
        <begin position="20"/>
        <end position="484"/>
    </location>
</feature>
<evidence type="ECO:0000259" key="5">
    <source>
        <dbReference type="PROSITE" id="PS50026"/>
    </source>
</evidence>
<dbReference type="Pfam" id="PF00053">
    <property type="entry name" value="EGF_laminin"/>
    <property type="match status" value="1"/>
</dbReference>
<keyword evidence="3" id="KW-0245">EGF-like domain</keyword>
<dbReference type="Proteomes" id="UP000005207">
    <property type="component" value="Linkage group LG9"/>
</dbReference>